<organism evidence="1 2">
    <name type="scientific">Bacillus velezensis</name>
    <dbReference type="NCBI Taxonomy" id="492670"/>
    <lineage>
        <taxon>Bacteria</taxon>
        <taxon>Bacillati</taxon>
        <taxon>Bacillota</taxon>
        <taxon>Bacilli</taxon>
        <taxon>Bacillales</taxon>
        <taxon>Bacillaceae</taxon>
        <taxon>Bacillus</taxon>
        <taxon>Bacillus amyloliquefaciens group</taxon>
    </lineage>
</organism>
<evidence type="ECO:0000313" key="2">
    <source>
        <dbReference type="Proteomes" id="UP000250069"/>
    </source>
</evidence>
<dbReference type="RefSeq" id="WP_062623476.1">
    <property type="nucleotide sequence ID" value="NZ_CP015443.1"/>
</dbReference>
<accession>A0ABC8DA08</accession>
<gene>
    <name evidence="1" type="ORF">BVDSYZ_11795</name>
</gene>
<reference evidence="1 2" key="1">
    <citation type="submission" date="2018-06" db="EMBL/GenBank/DDBJ databases">
        <title>Complete Genome Sequence of Bacillus velezensis DSYZ, a Plant Growth-Promoting Rhizobacterium with Antifungal Activity.</title>
        <authorList>
            <person name="Du B."/>
            <person name="Ding Y."/>
            <person name="Liu K."/>
            <person name="Yao L."/>
            <person name="Wang C."/>
            <person name="Li H."/>
            <person name="Liu H."/>
        </authorList>
    </citation>
    <scope>NUCLEOTIDE SEQUENCE [LARGE SCALE GENOMIC DNA]</scope>
    <source>
        <strain evidence="1 2">DSYZ</strain>
    </source>
</reference>
<name>A0ABC8DA08_BACVE</name>
<evidence type="ECO:0000313" key="1">
    <source>
        <dbReference type="EMBL" id="AWX72669.1"/>
    </source>
</evidence>
<protein>
    <submittedName>
        <fullName evidence="1">Uncharacterized protein</fullName>
    </submittedName>
</protein>
<dbReference type="AlphaFoldDB" id="A0ABC8DA08"/>
<proteinExistence type="predicted"/>
<sequence>MEIKKEELIISDFEHLYIIELYSLADAIKRDCEEVFNEVKIPSEKGYYAIESSAKIHSKINSIVINAANIKKLIYPQEFRKKKESAKVYNARIARAQIFKTILGDLDLEEIKKTNVRNRLEHFDEYLDKAISTFQDENSTIKHKHALVSYNTILSHMKAIDPPVYPLRLYVSTEKVFYHLESSINIGKLYEEAKGLLGILLELEDIREEMGGVLLKLYDF</sequence>
<dbReference type="Proteomes" id="UP000250069">
    <property type="component" value="Chromosome"/>
</dbReference>
<dbReference type="EMBL" id="CP030150">
    <property type="protein sequence ID" value="AWX72669.1"/>
    <property type="molecule type" value="Genomic_DNA"/>
</dbReference>